<keyword evidence="2 5" id="KW-0812">Transmembrane</keyword>
<gene>
    <name evidence="6" type="ORF">MENT_LOCUS23476</name>
</gene>
<keyword evidence="4 5" id="KW-0472">Membrane</keyword>
<dbReference type="InterPro" id="IPR053286">
    <property type="entry name" value="Nematode_rcpt-like_srab"/>
</dbReference>
<dbReference type="InterPro" id="IPR019408">
    <property type="entry name" value="7TM_GPCR_serpentine_rcpt_Srab"/>
</dbReference>
<sequence length="177" mass="20499">MNITQCTAAEEVVLDTKYNIIRILTTILSIIVIVLLLQIIWFYKTKTVKLHTNLIILIGNVFFLYAIYVLSFMLEAVVNFVVLFTYSNPCDCLTPVWLVYLIRIPAFFYCFGSPLFHLAITIERVLATVYVKIYENQGKFFGVISTIIVFQLNDKLQSKQKLSIQTKYPFNENNFPS</sequence>
<evidence type="ECO:0000256" key="2">
    <source>
        <dbReference type="ARBA" id="ARBA00022692"/>
    </source>
</evidence>
<dbReference type="AlphaFoldDB" id="A0A6V7VBZ1"/>
<keyword evidence="3 5" id="KW-1133">Transmembrane helix</keyword>
<evidence type="ECO:0000256" key="1">
    <source>
        <dbReference type="ARBA" id="ARBA00004141"/>
    </source>
</evidence>
<comment type="subcellular location">
    <subcellularLocation>
        <location evidence="1">Membrane</location>
        <topology evidence="1">Multi-pass membrane protein</topology>
    </subcellularLocation>
</comment>
<dbReference type="Proteomes" id="UP000580250">
    <property type="component" value="Unassembled WGS sequence"/>
</dbReference>
<organism evidence="6 7">
    <name type="scientific">Meloidogyne enterolobii</name>
    <name type="common">Root-knot nematode worm</name>
    <name type="synonym">Meloidogyne mayaguensis</name>
    <dbReference type="NCBI Taxonomy" id="390850"/>
    <lineage>
        <taxon>Eukaryota</taxon>
        <taxon>Metazoa</taxon>
        <taxon>Ecdysozoa</taxon>
        <taxon>Nematoda</taxon>
        <taxon>Chromadorea</taxon>
        <taxon>Rhabditida</taxon>
        <taxon>Tylenchina</taxon>
        <taxon>Tylenchomorpha</taxon>
        <taxon>Tylenchoidea</taxon>
        <taxon>Meloidogynidae</taxon>
        <taxon>Meloidogyninae</taxon>
        <taxon>Meloidogyne</taxon>
    </lineage>
</organism>
<accession>A0A6V7VBZ1</accession>
<evidence type="ECO:0000313" key="6">
    <source>
        <dbReference type="EMBL" id="CAD2171948.1"/>
    </source>
</evidence>
<evidence type="ECO:0000256" key="3">
    <source>
        <dbReference type="ARBA" id="ARBA00022989"/>
    </source>
</evidence>
<evidence type="ECO:0000313" key="7">
    <source>
        <dbReference type="Proteomes" id="UP000580250"/>
    </source>
</evidence>
<dbReference type="EMBL" id="CAJEWN010000192">
    <property type="protein sequence ID" value="CAD2171948.1"/>
    <property type="molecule type" value="Genomic_DNA"/>
</dbReference>
<dbReference type="GO" id="GO:0016020">
    <property type="term" value="C:membrane"/>
    <property type="evidence" value="ECO:0007669"/>
    <property type="project" value="UniProtKB-SubCell"/>
</dbReference>
<name>A0A6V7VBZ1_MELEN</name>
<protein>
    <submittedName>
        <fullName evidence="6">Uncharacterized protein</fullName>
    </submittedName>
</protein>
<feature type="transmembrane region" description="Helical" evidence="5">
    <location>
        <begin position="20"/>
        <end position="43"/>
    </location>
</feature>
<dbReference type="Pfam" id="PF10292">
    <property type="entry name" value="7TM_GPCR_Srab"/>
    <property type="match status" value="1"/>
</dbReference>
<feature type="transmembrane region" description="Helical" evidence="5">
    <location>
        <begin position="55"/>
        <end position="85"/>
    </location>
</feature>
<reference evidence="6 7" key="1">
    <citation type="submission" date="2020-08" db="EMBL/GenBank/DDBJ databases">
        <authorList>
            <person name="Koutsovoulos G."/>
            <person name="Danchin GJ E."/>
        </authorList>
    </citation>
    <scope>NUCLEOTIDE SEQUENCE [LARGE SCALE GENOMIC DNA]</scope>
</reference>
<dbReference type="OrthoDB" id="5861456at2759"/>
<dbReference type="PANTHER" id="PTHR46561">
    <property type="entry name" value="SERPENTINE RECEPTOR, CLASS AB (CLASS A-LIKE)-RELATED"/>
    <property type="match status" value="1"/>
</dbReference>
<dbReference type="PANTHER" id="PTHR46561:SF11">
    <property type="entry name" value="SERPENTINE RECEPTOR CLASS ALPHA_BETA-14"/>
    <property type="match status" value="1"/>
</dbReference>
<feature type="transmembrane region" description="Helical" evidence="5">
    <location>
        <begin position="97"/>
        <end position="120"/>
    </location>
</feature>
<comment type="caution">
    <text evidence="6">The sequence shown here is derived from an EMBL/GenBank/DDBJ whole genome shotgun (WGS) entry which is preliminary data.</text>
</comment>
<evidence type="ECO:0000256" key="5">
    <source>
        <dbReference type="SAM" id="Phobius"/>
    </source>
</evidence>
<evidence type="ECO:0000256" key="4">
    <source>
        <dbReference type="ARBA" id="ARBA00023136"/>
    </source>
</evidence>
<proteinExistence type="predicted"/>